<name>A0ABN8NUF8_9CNID</name>
<accession>A0ABN8NUF8</accession>
<protein>
    <submittedName>
        <fullName evidence="1">Uncharacterized protein</fullName>
    </submittedName>
</protein>
<dbReference type="Proteomes" id="UP001159405">
    <property type="component" value="Unassembled WGS sequence"/>
</dbReference>
<dbReference type="EMBL" id="CALNXK010000037">
    <property type="protein sequence ID" value="CAH3122558.1"/>
    <property type="molecule type" value="Genomic_DNA"/>
</dbReference>
<evidence type="ECO:0000313" key="1">
    <source>
        <dbReference type="EMBL" id="CAH3122558.1"/>
    </source>
</evidence>
<reference evidence="1 2" key="1">
    <citation type="submission" date="2022-05" db="EMBL/GenBank/DDBJ databases">
        <authorList>
            <consortium name="Genoscope - CEA"/>
            <person name="William W."/>
        </authorList>
    </citation>
    <scope>NUCLEOTIDE SEQUENCE [LARGE SCALE GENOMIC DNA]</scope>
</reference>
<evidence type="ECO:0000313" key="2">
    <source>
        <dbReference type="Proteomes" id="UP001159405"/>
    </source>
</evidence>
<gene>
    <name evidence="1" type="ORF">PLOB_00029442</name>
</gene>
<sequence length="90" mass="10234">FLRLSHHNVISDAKKKFTVRQAATTKLQRISFILLLIKWSEMDSNVKPQTLVETFDQANYNSIPEYNVALITLLTNFLCQHAQLSVASAV</sequence>
<feature type="non-terminal residue" evidence="1">
    <location>
        <position position="1"/>
    </location>
</feature>
<organism evidence="1 2">
    <name type="scientific">Porites lobata</name>
    <dbReference type="NCBI Taxonomy" id="104759"/>
    <lineage>
        <taxon>Eukaryota</taxon>
        <taxon>Metazoa</taxon>
        <taxon>Cnidaria</taxon>
        <taxon>Anthozoa</taxon>
        <taxon>Hexacorallia</taxon>
        <taxon>Scleractinia</taxon>
        <taxon>Fungiina</taxon>
        <taxon>Poritidae</taxon>
        <taxon>Porites</taxon>
    </lineage>
</organism>
<proteinExistence type="predicted"/>
<keyword evidence="2" id="KW-1185">Reference proteome</keyword>
<comment type="caution">
    <text evidence="1">The sequence shown here is derived from an EMBL/GenBank/DDBJ whole genome shotgun (WGS) entry which is preliminary data.</text>
</comment>